<evidence type="ECO:0000313" key="3">
    <source>
        <dbReference type="Proteomes" id="UP001165092"/>
    </source>
</evidence>
<sequence length="730" mass="77179">MDEQAMLTRDLVLRICATATELDRGWIRTDHKVVAPFTASRDTSLMERVAAGAHVLGVHRLLICRTRSEHAYESVIQVNADARSLIAVIRDWGGEPTDFLVCLEDFSGAVLITAGELTVAAGPADYVRALVGPDIAQVRAEFAEEARSRRDPDLTRAATRYGLLDTSGKHSRGSRVPGPDPAERAADRVAAMRADAPGATALLRTVRGVSGWAMVVVLALALVFVPGTSGVVPTVLLMLWLLVQLAWLARSRTVSFAALLRLLVLGALSTWPIAFAEQAVATVVGLDPTNRYAYAYVAVPVEELAKFTPVLLFWLVARRRFKRFAAVDYLLVAAASGAGFHLAETLMATLVAGGPATPLAVQGGLFSVLPGWVELTGPGVHFSGHAVTTGLVGAAFGLAAVGSRLYGRWLWILPPLALGAAALEHLSYNAFIAGLEPTQVTSVVFALYGSGAATRWLLLLLLAVAVVLDYRTARFAADSAPRLPGRAPLAALTTRAHGRAVWRRTHLPGDIAPGFRRIALAWARFPVTLAETAASILHEFAVQVVAARCGPAALCTAWRFLLRRREHAMGAARAAGQPWRRVPDRAELATVGTGLSQVIGLGTALATTIAGLLLTAPALGVFAGPHPAYAVVTTRALADWLTGLSTADTRWVFAGGLALIWLLVSGWTVPRSHPSVKDFLRDPGGNAGGLLGALAPGQVAYAITGLVGLLLPPRVTRLLQPGPRPAPPAG</sequence>
<feature type="transmembrane region" description="Helical" evidence="1">
    <location>
        <begin position="231"/>
        <end position="249"/>
    </location>
</feature>
<dbReference type="InterPro" id="IPR026898">
    <property type="entry name" value="PrsW"/>
</dbReference>
<dbReference type="Pfam" id="PF13367">
    <property type="entry name" value="PrsW-protease"/>
    <property type="match status" value="1"/>
</dbReference>
<feature type="transmembrane region" description="Helical" evidence="1">
    <location>
        <begin position="409"/>
        <end position="431"/>
    </location>
</feature>
<comment type="caution">
    <text evidence="2">The sequence shown here is derived from an EMBL/GenBank/DDBJ whole genome shotgun (WGS) entry which is preliminary data.</text>
</comment>
<feature type="transmembrane region" description="Helical" evidence="1">
    <location>
        <begin position="256"/>
        <end position="274"/>
    </location>
</feature>
<feature type="transmembrane region" description="Helical" evidence="1">
    <location>
        <begin position="651"/>
        <end position="669"/>
    </location>
</feature>
<evidence type="ECO:0008006" key="4">
    <source>
        <dbReference type="Google" id="ProtNLM"/>
    </source>
</evidence>
<keyword evidence="3" id="KW-1185">Reference proteome</keyword>
<evidence type="ECO:0000256" key="1">
    <source>
        <dbReference type="SAM" id="Phobius"/>
    </source>
</evidence>
<feature type="transmembrane region" description="Helical" evidence="1">
    <location>
        <begin position="443"/>
        <end position="468"/>
    </location>
</feature>
<feature type="transmembrane region" description="Helical" evidence="1">
    <location>
        <begin position="209"/>
        <end position="225"/>
    </location>
</feature>
<feature type="transmembrane region" description="Helical" evidence="1">
    <location>
        <begin position="689"/>
        <end position="711"/>
    </location>
</feature>
<keyword evidence="1" id="KW-0812">Transmembrane</keyword>
<gene>
    <name evidence="2" type="ORF">Nans01_36830</name>
</gene>
<keyword evidence="1" id="KW-0472">Membrane</keyword>
<proteinExistence type="predicted"/>
<feature type="transmembrane region" description="Helical" evidence="1">
    <location>
        <begin position="329"/>
        <end position="352"/>
    </location>
</feature>
<organism evidence="2 3">
    <name type="scientific">Nocardiopsis ansamitocini</name>
    <dbReference type="NCBI Taxonomy" id="1670832"/>
    <lineage>
        <taxon>Bacteria</taxon>
        <taxon>Bacillati</taxon>
        <taxon>Actinomycetota</taxon>
        <taxon>Actinomycetes</taxon>
        <taxon>Streptosporangiales</taxon>
        <taxon>Nocardiopsidaceae</taxon>
        <taxon>Nocardiopsis</taxon>
    </lineage>
</organism>
<accession>A0A9W6P969</accession>
<dbReference type="AlphaFoldDB" id="A0A9W6P969"/>
<reference evidence="2" key="1">
    <citation type="submission" date="2023-02" db="EMBL/GenBank/DDBJ databases">
        <title>Nocardiopsis ansamitocini NBRC 112285.</title>
        <authorList>
            <person name="Ichikawa N."/>
            <person name="Sato H."/>
            <person name="Tonouchi N."/>
        </authorList>
    </citation>
    <scope>NUCLEOTIDE SEQUENCE</scope>
    <source>
        <strain evidence="2">NBRC 112285</strain>
    </source>
</reference>
<protein>
    <recommendedName>
        <fullName evidence="4">PrsW family intramembrane metalloprotease</fullName>
    </recommendedName>
</protein>
<feature type="transmembrane region" description="Helical" evidence="1">
    <location>
        <begin position="294"/>
        <end position="317"/>
    </location>
</feature>
<dbReference type="Proteomes" id="UP001165092">
    <property type="component" value="Unassembled WGS sequence"/>
</dbReference>
<feature type="transmembrane region" description="Helical" evidence="1">
    <location>
        <begin position="382"/>
        <end position="402"/>
    </location>
</feature>
<name>A0A9W6P969_9ACTN</name>
<dbReference type="GO" id="GO:0008233">
    <property type="term" value="F:peptidase activity"/>
    <property type="evidence" value="ECO:0007669"/>
    <property type="project" value="InterPro"/>
</dbReference>
<keyword evidence="1" id="KW-1133">Transmembrane helix</keyword>
<evidence type="ECO:0000313" key="2">
    <source>
        <dbReference type="EMBL" id="GLU49332.1"/>
    </source>
</evidence>
<dbReference type="EMBL" id="BSQG01000006">
    <property type="protein sequence ID" value="GLU49332.1"/>
    <property type="molecule type" value="Genomic_DNA"/>
</dbReference>
<dbReference type="RefSeq" id="WP_285760813.1">
    <property type="nucleotide sequence ID" value="NZ_BSQG01000006.1"/>
</dbReference>